<name>A0ABP0GWV0_CLALP</name>
<keyword evidence="2" id="KW-0472">Membrane</keyword>
<dbReference type="EMBL" id="CAWYQH010000152">
    <property type="protein sequence ID" value="CAK8696217.1"/>
    <property type="molecule type" value="Genomic_DNA"/>
</dbReference>
<gene>
    <name evidence="3" type="ORF">CVLEPA_LOCUS29389</name>
</gene>
<feature type="coiled-coil region" evidence="1">
    <location>
        <begin position="90"/>
        <end position="133"/>
    </location>
</feature>
<keyword evidence="4" id="KW-1185">Reference proteome</keyword>
<evidence type="ECO:0000313" key="4">
    <source>
        <dbReference type="Proteomes" id="UP001642483"/>
    </source>
</evidence>
<evidence type="ECO:0000256" key="2">
    <source>
        <dbReference type="SAM" id="Phobius"/>
    </source>
</evidence>
<keyword evidence="1" id="KW-0175">Coiled coil</keyword>
<evidence type="ECO:0000256" key="1">
    <source>
        <dbReference type="SAM" id="Coils"/>
    </source>
</evidence>
<reference evidence="3 4" key="1">
    <citation type="submission" date="2024-02" db="EMBL/GenBank/DDBJ databases">
        <authorList>
            <person name="Daric V."/>
            <person name="Darras S."/>
        </authorList>
    </citation>
    <scope>NUCLEOTIDE SEQUENCE [LARGE SCALE GENOMIC DNA]</scope>
</reference>
<keyword evidence="2" id="KW-0812">Transmembrane</keyword>
<evidence type="ECO:0000313" key="3">
    <source>
        <dbReference type="EMBL" id="CAK8696217.1"/>
    </source>
</evidence>
<accession>A0ABP0GWV0</accession>
<comment type="caution">
    <text evidence="3">The sequence shown here is derived from an EMBL/GenBank/DDBJ whole genome shotgun (WGS) entry which is preliminary data.</text>
</comment>
<keyword evidence="2" id="KW-1133">Transmembrane helix</keyword>
<dbReference type="Proteomes" id="UP001642483">
    <property type="component" value="Unassembled WGS sequence"/>
</dbReference>
<sequence>MQPNAVGRAIADPGNLVLLLIGFITILLMLHGDTIIKIPRYRGVEYMSKESGEQFVFDEGDEFLKLEEVTVFADPTDNPNWQPPCLPNEAPDYEEKMKKLKEDLEVVRVEELVEKIENEFKEVSEEIKQENAEQPSSN</sequence>
<protein>
    <submittedName>
        <fullName evidence="3">Uncharacterized protein</fullName>
    </submittedName>
</protein>
<feature type="transmembrane region" description="Helical" evidence="2">
    <location>
        <begin position="16"/>
        <end position="36"/>
    </location>
</feature>
<organism evidence="3 4">
    <name type="scientific">Clavelina lepadiformis</name>
    <name type="common">Light-bulb sea squirt</name>
    <name type="synonym">Ascidia lepadiformis</name>
    <dbReference type="NCBI Taxonomy" id="159417"/>
    <lineage>
        <taxon>Eukaryota</taxon>
        <taxon>Metazoa</taxon>
        <taxon>Chordata</taxon>
        <taxon>Tunicata</taxon>
        <taxon>Ascidiacea</taxon>
        <taxon>Aplousobranchia</taxon>
        <taxon>Clavelinidae</taxon>
        <taxon>Clavelina</taxon>
    </lineage>
</organism>
<proteinExistence type="predicted"/>